<dbReference type="AlphaFoldDB" id="A0A7J5B8H7"/>
<dbReference type="PANTHER" id="PTHR12110:SF41">
    <property type="entry name" value="INOSOSE DEHYDRATASE"/>
    <property type="match status" value="1"/>
</dbReference>
<evidence type="ECO:0000256" key="1">
    <source>
        <dbReference type="ARBA" id="ARBA00023277"/>
    </source>
</evidence>
<dbReference type="InterPro" id="IPR013022">
    <property type="entry name" value="Xyl_isomerase-like_TIM-brl"/>
</dbReference>
<sequence length="301" mass="32556">MAAPKIATAPISWGISEVPDWGVQLRPERVLREMRELGFEATELGPEGFLPEAPADKAAELAKFDMKAIGSFVPVVLHDADVDPLPRIERELDDYDAAGAGVLIVAAVTGQDGYDIEREPLTEEQWATLFGNLDAIRELAQSRGVTAALHPHVGTVVELAEEVQRVADGSSALFCFDTGHLMIGGTDPVAFAEKYASRIAHTHLKDVATEGMLRVKNGEVTYYDAIEVDSLYRPLGQGDVDVRAIVSSLVAAGYDGWFVLEQDKVVREDPAEGAGPIEDARASVEYLRSVLRELAAADQES</sequence>
<dbReference type="SUPFAM" id="SSF51658">
    <property type="entry name" value="Xylose isomerase-like"/>
    <property type="match status" value="1"/>
</dbReference>
<dbReference type="EMBL" id="WBKB01000008">
    <property type="protein sequence ID" value="KAB1641624.1"/>
    <property type="molecule type" value="Genomic_DNA"/>
</dbReference>
<dbReference type="Pfam" id="PF01261">
    <property type="entry name" value="AP_endonuc_2"/>
    <property type="match status" value="1"/>
</dbReference>
<dbReference type="OrthoDB" id="104997at2"/>
<accession>A0A7J5B8H7</accession>
<comment type="caution">
    <text evidence="3">The sequence shown here is derived from an EMBL/GenBank/DDBJ whole genome shotgun (WGS) entry which is preliminary data.</text>
</comment>
<dbReference type="Gene3D" id="3.20.20.150">
    <property type="entry name" value="Divalent-metal-dependent TIM barrel enzymes"/>
    <property type="match status" value="1"/>
</dbReference>
<keyword evidence="1" id="KW-0119">Carbohydrate metabolism</keyword>
<protein>
    <submittedName>
        <fullName evidence="3">TIM barrel protein</fullName>
    </submittedName>
</protein>
<dbReference type="InterPro" id="IPR050312">
    <property type="entry name" value="IolE/XylAMocC-like"/>
</dbReference>
<dbReference type="Proteomes" id="UP000433493">
    <property type="component" value="Unassembled WGS sequence"/>
</dbReference>
<dbReference type="InterPro" id="IPR036237">
    <property type="entry name" value="Xyl_isomerase-like_sf"/>
</dbReference>
<dbReference type="PANTHER" id="PTHR12110">
    <property type="entry name" value="HYDROXYPYRUVATE ISOMERASE"/>
    <property type="match status" value="1"/>
</dbReference>
<proteinExistence type="predicted"/>
<name>A0A7J5B8H7_9MICO</name>
<keyword evidence="4" id="KW-1185">Reference proteome</keyword>
<evidence type="ECO:0000313" key="3">
    <source>
        <dbReference type="EMBL" id="KAB1641624.1"/>
    </source>
</evidence>
<reference evidence="3 4" key="1">
    <citation type="submission" date="2019-09" db="EMBL/GenBank/DDBJ databases">
        <title>Phylogeny of genus Pseudoclavibacter and closely related genus.</title>
        <authorList>
            <person name="Li Y."/>
        </authorList>
    </citation>
    <scope>NUCLEOTIDE SEQUENCE [LARGE SCALE GENOMIC DNA]</scope>
    <source>
        <strain evidence="3 4">KCTC 13959</strain>
    </source>
</reference>
<feature type="domain" description="Xylose isomerase-like TIM barrel" evidence="2">
    <location>
        <begin position="32"/>
        <end position="289"/>
    </location>
</feature>
<gene>
    <name evidence="3" type="ORF">F8O05_11755</name>
</gene>
<dbReference type="RefSeq" id="WP_158052943.1">
    <property type="nucleotide sequence ID" value="NZ_WBKB01000008.1"/>
</dbReference>
<evidence type="ECO:0000259" key="2">
    <source>
        <dbReference type="Pfam" id="PF01261"/>
    </source>
</evidence>
<organism evidence="3 4">
    <name type="scientific">Gulosibacter chungangensis</name>
    <dbReference type="NCBI Taxonomy" id="979746"/>
    <lineage>
        <taxon>Bacteria</taxon>
        <taxon>Bacillati</taxon>
        <taxon>Actinomycetota</taxon>
        <taxon>Actinomycetes</taxon>
        <taxon>Micrococcales</taxon>
        <taxon>Microbacteriaceae</taxon>
        <taxon>Gulosibacter</taxon>
    </lineage>
</organism>
<evidence type="ECO:0000313" key="4">
    <source>
        <dbReference type="Proteomes" id="UP000433493"/>
    </source>
</evidence>